<name>A0A6A3CHK2_HIBSY</name>
<feature type="region of interest" description="Disordered" evidence="1">
    <location>
        <begin position="24"/>
        <end position="54"/>
    </location>
</feature>
<dbReference type="EMBL" id="VEPZ02000321">
    <property type="protein sequence ID" value="KAE8726982.1"/>
    <property type="molecule type" value="Genomic_DNA"/>
</dbReference>
<organism evidence="2 3">
    <name type="scientific">Hibiscus syriacus</name>
    <name type="common">Rose of Sharon</name>
    <dbReference type="NCBI Taxonomy" id="106335"/>
    <lineage>
        <taxon>Eukaryota</taxon>
        <taxon>Viridiplantae</taxon>
        <taxon>Streptophyta</taxon>
        <taxon>Embryophyta</taxon>
        <taxon>Tracheophyta</taxon>
        <taxon>Spermatophyta</taxon>
        <taxon>Magnoliopsida</taxon>
        <taxon>eudicotyledons</taxon>
        <taxon>Gunneridae</taxon>
        <taxon>Pentapetalae</taxon>
        <taxon>rosids</taxon>
        <taxon>malvids</taxon>
        <taxon>Malvales</taxon>
        <taxon>Malvaceae</taxon>
        <taxon>Malvoideae</taxon>
        <taxon>Hibiscus</taxon>
    </lineage>
</organism>
<dbReference type="PANTHER" id="PTHR33116">
    <property type="entry name" value="REVERSE TRANSCRIPTASE ZINC-BINDING DOMAIN-CONTAINING PROTEIN-RELATED-RELATED"/>
    <property type="match status" value="1"/>
</dbReference>
<evidence type="ECO:0000313" key="3">
    <source>
        <dbReference type="Proteomes" id="UP000436088"/>
    </source>
</evidence>
<accession>A0A6A3CHK2</accession>
<protein>
    <submittedName>
        <fullName evidence="2">Uncharacterized protein</fullName>
    </submittedName>
</protein>
<proteinExistence type="predicted"/>
<keyword evidence="3" id="KW-1185">Reference proteome</keyword>
<comment type="caution">
    <text evidence="2">The sequence shown here is derived from an EMBL/GenBank/DDBJ whole genome shotgun (WGS) entry which is preliminary data.</text>
</comment>
<dbReference type="Proteomes" id="UP000436088">
    <property type="component" value="Unassembled WGS sequence"/>
</dbReference>
<sequence length="792" mass="87787">MNRVITRLDKTIIDGRTIKLSQAKYPKPTSDKVGSVEMNRQKNATKGPSRRSKEDVVISNPKILARDCRVVSEELFFKDTLLNNVNLGSGKVEAIDLPSVIIQEEDLGGLGADVTIPAADNGWMKSCLVGLIKNSFDEDLIQKAILQEGIEAKMSKREALSFWFDHIAPLLINGVPHYLCRVGTNDDGLRSGESHPAPIKGFFRSSIRRALRRQIRDSIDGDALHVDNLNPQSNNPSRFSNVEMKAGAVGEVSNLPGVSFKGGRDIVINRVLKIFHYKEENSRGAIAMTPNLYHNVVLLSESSGDWGHKPFRCFNYWFEGDGFEKTVIEALIISKRRNPQIRIGGLIKNSKLTFKNWAGKSIGDSSKIIADLEKELSAIEESLQHPNPDPKLLIVSSGYGRSIVEMNEVGCKNQGYSGSMKVLDIDLEFKQISEANASLLEKEFPVEEVWEVSSTSSSNRAPDFYLGREWELGINHSFITLIPKADHWRNLIPLLDCSLVANEAIDFVNKTGRSGIAFKIDLQRAYDAIDWDFLICVVKKCGFGNRWCYWILKCISSARISVLVNEAPIEAFSISRGLRQGVFELASGLKLNLKKSKMLGINVEELDLQRRANMVGCLVDKFPISYLGLPLGANQNTSNLWKPPSAGGKPVTGRSPYAGDYRSHWPPPAVAGFYKRYPNQSPNFSIPESKVVLVKNLTNRHRSRFGGGFYSHHSVLLGPYNRGSFGESPNYGGDSPLEQRRVWLRGASGVFWRGGVMAARRRQLLVGSPGIGASAVSDGYGFWKLEAAVAGM</sequence>
<dbReference type="AlphaFoldDB" id="A0A6A3CHK2"/>
<evidence type="ECO:0000256" key="1">
    <source>
        <dbReference type="SAM" id="MobiDB-lite"/>
    </source>
</evidence>
<reference evidence="2" key="1">
    <citation type="submission" date="2019-09" db="EMBL/GenBank/DDBJ databases">
        <title>Draft genome information of white flower Hibiscus syriacus.</title>
        <authorList>
            <person name="Kim Y.-M."/>
        </authorList>
    </citation>
    <scope>NUCLEOTIDE SEQUENCE [LARGE SCALE GENOMIC DNA]</scope>
    <source>
        <strain evidence="2">YM2019G1</strain>
    </source>
</reference>
<evidence type="ECO:0000313" key="2">
    <source>
        <dbReference type="EMBL" id="KAE8726982.1"/>
    </source>
</evidence>
<gene>
    <name evidence="2" type="ORF">F3Y22_tig00005936pilonHSYRG00057</name>
</gene>
<dbReference type="PANTHER" id="PTHR33116:SF75">
    <property type="entry name" value="RIBONUCLEASE H PROTEIN"/>
    <property type="match status" value="1"/>
</dbReference>